<feature type="transmembrane region" description="Helical" evidence="1">
    <location>
        <begin position="56"/>
        <end position="76"/>
    </location>
</feature>
<name>A0A0E3K0Z8_CLOSL</name>
<dbReference type="HOGENOM" id="CLU_099875_0_0_9"/>
<dbReference type="EMBL" id="CP009933">
    <property type="protein sequence ID" value="AKA69483.1"/>
    <property type="molecule type" value="Genomic_DNA"/>
</dbReference>
<keyword evidence="1" id="KW-0472">Membrane</keyword>
<feature type="transmembrane region" description="Helical" evidence="1">
    <location>
        <begin position="97"/>
        <end position="125"/>
    </location>
</feature>
<accession>A0A0E3K0Z8</accession>
<sequence length="246" mass="28160">MLRLIQIEFLKLRRRKFVWIMMLSAFVMPFLAFLLFKYTKKAGVDPVQFYKWSAFGFTMFIILPFVLGVLCTMLMYDENQYDMLKQLWIVPISKMGYFFSKFFVVLIYSICFMLITAAASVIFSVLPGYVIFDWGSVLFLLKKCLEIGVITAFAMLPILSIAVSQKGYILPVSIELVYAFLGFILMTINMYIHPLSSMSVIVMRNGDIPGLAFTQAININLALLCICVWDITAILIANAALKRRCE</sequence>
<keyword evidence="1" id="KW-0812">Transmembrane</keyword>
<dbReference type="KEGG" id="csq:CSCA_2358"/>
<dbReference type="STRING" id="1548.CSCA_2358"/>
<feature type="transmembrane region" description="Helical" evidence="1">
    <location>
        <begin position="176"/>
        <end position="196"/>
    </location>
</feature>
<reference evidence="2 3" key="1">
    <citation type="journal article" date="2015" name="J. Biotechnol.">
        <title>Complete genome sequence of a malodorant-producing acetogen, Clostridium scatologenes ATCC 25775(T).</title>
        <authorList>
            <person name="Zhu Z."/>
            <person name="Guo T."/>
            <person name="Zheng H."/>
            <person name="Song T."/>
            <person name="Ouyang P."/>
            <person name="Xie J."/>
        </authorList>
    </citation>
    <scope>NUCLEOTIDE SEQUENCE [LARGE SCALE GENOMIC DNA]</scope>
    <source>
        <strain evidence="2 3">ATCC 25775</strain>
    </source>
</reference>
<feature type="transmembrane region" description="Helical" evidence="1">
    <location>
        <begin position="17"/>
        <end position="36"/>
    </location>
</feature>
<feature type="transmembrane region" description="Helical" evidence="1">
    <location>
        <begin position="145"/>
        <end position="164"/>
    </location>
</feature>
<evidence type="ECO:0000313" key="3">
    <source>
        <dbReference type="Proteomes" id="UP000033115"/>
    </source>
</evidence>
<evidence type="ECO:0000313" key="2">
    <source>
        <dbReference type="EMBL" id="AKA69483.1"/>
    </source>
</evidence>
<dbReference type="AlphaFoldDB" id="A0A0E3K0Z8"/>
<organism evidence="2 3">
    <name type="scientific">Clostridium scatologenes</name>
    <dbReference type="NCBI Taxonomy" id="1548"/>
    <lineage>
        <taxon>Bacteria</taxon>
        <taxon>Bacillati</taxon>
        <taxon>Bacillota</taxon>
        <taxon>Clostridia</taxon>
        <taxon>Eubacteriales</taxon>
        <taxon>Clostridiaceae</taxon>
        <taxon>Clostridium</taxon>
    </lineage>
</organism>
<proteinExistence type="predicted"/>
<dbReference type="RefSeq" id="WP_029160246.1">
    <property type="nucleotide sequence ID" value="NZ_CP009933.1"/>
</dbReference>
<dbReference type="Proteomes" id="UP000033115">
    <property type="component" value="Chromosome"/>
</dbReference>
<feature type="transmembrane region" description="Helical" evidence="1">
    <location>
        <begin position="216"/>
        <end position="241"/>
    </location>
</feature>
<protein>
    <submittedName>
        <fullName evidence="2">Putative ABC transporter, permease protein</fullName>
    </submittedName>
</protein>
<gene>
    <name evidence="2" type="ORF">CSCA_2358</name>
</gene>
<evidence type="ECO:0000256" key="1">
    <source>
        <dbReference type="SAM" id="Phobius"/>
    </source>
</evidence>
<keyword evidence="1" id="KW-1133">Transmembrane helix</keyword>
<dbReference type="Pfam" id="PF12730">
    <property type="entry name" value="ABC2_membrane_4"/>
    <property type="match status" value="1"/>
</dbReference>
<dbReference type="PANTHER" id="PTHR37305:SF1">
    <property type="entry name" value="MEMBRANE PROTEIN"/>
    <property type="match status" value="1"/>
</dbReference>
<dbReference type="PANTHER" id="PTHR37305">
    <property type="entry name" value="INTEGRAL MEMBRANE PROTEIN-RELATED"/>
    <property type="match status" value="1"/>
</dbReference>
<keyword evidence="3" id="KW-1185">Reference proteome</keyword>